<reference evidence="2 3" key="1">
    <citation type="submission" date="2024-01" db="EMBL/GenBank/DDBJ databases">
        <title>A draft genome for the cacao thread blight pathogen Marasmiellus scandens.</title>
        <authorList>
            <person name="Baruah I.K."/>
            <person name="Leung J."/>
            <person name="Bukari Y."/>
            <person name="Amoako-Attah I."/>
            <person name="Meinhardt L.W."/>
            <person name="Bailey B.A."/>
            <person name="Cohen S.P."/>
        </authorList>
    </citation>
    <scope>NUCLEOTIDE SEQUENCE [LARGE SCALE GENOMIC DNA]</scope>
    <source>
        <strain evidence="2 3">GH-19</strain>
    </source>
</reference>
<feature type="compositionally biased region" description="Polar residues" evidence="1">
    <location>
        <begin position="83"/>
        <end position="95"/>
    </location>
</feature>
<gene>
    <name evidence="2" type="ORF">VKT23_018719</name>
</gene>
<keyword evidence="3" id="KW-1185">Reference proteome</keyword>
<dbReference type="Proteomes" id="UP001498398">
    <property type="component" value="Unassembled WGS sequence"/>
</dbReference>
<sequence>MIERSQRLRERLDGIVRAKESKMVNVNVAPSVHWYYRDHSLSSSNSNSNSRERDVSVARDRSSSNNYSHYGSFIPHQPMPLAPTTSDIQVQTETLRNMVEGAGLPAPGSTRELSIARVSKRGARSDSSSSPHAHTPTPPPRNHSHSQLN</sequence>
<accession>A0ABR1INM4</accession>
<evidence type="ECO:0000313" key="2">
    <source>
        <dbReference type="EMBL" id="KAK7437274.1"/>
    </source>
</evidence>
<organism evidence="2 3">
    <name type="scientific">Marasmiellus scandens</name>
    <dbReference type="NCBI Taxonomy" id="2682957"/>
    <lineage>
        <taxon>Eukaryota</taxon>
        <taxon>Fungi</taxon>
        <taxon>Dikarya</taxon>
        <taxon>Basidiomycota</taxon>
        <taxon>Agaricomycotina</taxon>
        <taxon>Agaricomycetes</taxon>
        <taxon>Agaricomycetidae</taxon>
        <taxon>Agaricales</taxon>
        <taxon>Marasmiineae</taxon>
        <taxon>Omphalotaceae</taxon>
        <taxon>Marasmiellus</taxon>
    </lineage>
</organism>
<name>A0ABR1INM4_9AGAR</name>
<feature type="compositionally biased region" description="Low complexity" evidence="1">
    <location>
        <begin position="125"/>
        <end position="135"/>
    </location>
</feature>
<proteinExistence type="predicted"/>
<feature type="compositionally biased region" description="Basic and acidic residues" evidence="1">
    <location>
        <begin position="50"/>
        <end position="62"/>
    </location>
</feature>
<feature type="region of interest" description="Disordered" evidence="1">
    <location>
        <begin position="40"/>
        <end position="149"/>
    </location>
</feature>
<dbReference type="EMBL" id="JBANRG010000087">
    <property type="protein sequence ID" value="KAK7437274.1"/>
    <property type="molecule type" value="Genomic_DNA"/>
</dbReference>
<evidence type="ECO:0000313" key="3">
    <source>
        <dbReference type="Proteomes" id="UP001498398"/>
    </source>
</evidence>
<comment type="caution">
    <text evidence="2">The sequence shown here is derived from an EMBL/GenBank/DDBJ whole genome shotgun (WGS) entry which is preliminary data.</text>
</comment>
<evidence type="ECO:0000256" key="1">
    <source>
        <dbReference type="SAM" id="MobiDB-lite"/>
    </source>
</evidence>
<protein>
    <submittedName>
        <fullName evidence="2">Uncharacterized protein</fullName>
    </submittedName>
</protein>